<gene>
    <name evidence="4" type="ORF">A2Y98_03990</name>
</gene>
<keyword evidence="2" id="KW-0472">Membrane</keyword>
<evidence type="ECO:0000256" key="2">
    <source>
        <dbReference type="SAM" id="Phobius"/>
    </source>
</evidence>
<comment type="similarity">
    <text evidence="1">Belongs to the LytR/CpsA/Psr (LCP) family.</text>
</comment>
<accession>A0A1G2F8Q9</accession>
<evidence type="ECO:0000313" key="4">
    <source>
        <dbReference type="EMBL" id="OGZ34459.1"/>
    </source>
</evidence>
<dbReference type="PANTHER" id="PTHR33392:SF6">
    <property type="entry name" value="POLYISOPRENYL-TEICHOIC ACID--PEPTIDOGLYCAN TEICHOIC ACID TRANSFERASE TAGU"/>
    <property type="match status" value="1"/>
</dbReference>
<dbReference type="Gene3D" id="3.40.630.190">
    <property type="entry name" value="LCP protein"/>
    <property type="match status" value="1"/>
</dbReference>
<dbReference type="InterPro" id="IPR050922">
    <property type="entry name" value="LytR/CpsA/Psr_CW_biosynth"/>
</dbReference>
<evidence type="ECO:0000259" key="3">
    <source>
        <dbReference type="Pfam" id="PF03816"/>
    </source>
</evidence>
<keyword evidence="2" id="KW-1133">Transmembrane helix</keyword>
<dbReference type="PANTHER" id="PTHR33392">
    <property type="entry name" value="POLYISOPRENYL-TEICHOIC ACID--PEPTIDOGLYCAN TEICHOIC ACID TRANSFERASE TAGU"/>
    <property type="match status" value="1"/>
</dbReference>
<sequence length="343" mass="38395">MELETLEKIEQGRSKKKKRFWLWFFFAIFVLAAASGMLFYKASFTFSQMNSNQAGGMLPISEDAPKIEKDPDRINILLLGLRGPEDPNGGLLTDTMIVLSIKQSTGQMAMISIPRDLYVKMPTESGKNSQTMKEKINFAYALGEERLQAGGLVYAKVAVQSVTGLFIDHVVSVDFLAFKEIVDILGGIDITLDKPFKETTQFAKEILLELPAGENHLNGSTTLYYVRSRYSTSDFDRARRQQQVLLSMKDKALSLGILLNPVKIFSLLDTVGKNVRTDMSLGDMNNLITLSKNFNFKNIKSKVFDTSSEGLLYATTSDKGTYILLPVGDNFEKIREACKNIFQ</sequence>
<protein>
    <recommendedName>
        <fullName evidence="3">Cell envelope-related transcriptional attenuator domain-containing protein</fullName>
    </recommendedName>
</protein>
<organism evidence="4 5">
    <name type="scientific">Candidatus Portnoybacteria bacterium RBG_19FT_COMBO_36_7</name>
    <dbReference type="NCBI Taxonomy" id="1801992"/>
    <lineage>
        <taxon>Bacteria</taxon>
        <taxon>Candidatus Portnoyibacteriota</taxon>
    </lineage>
</organism>
<dbReference type="InterPro" id="IPR004474">
    <property type="entry name" value="LytR_CpsA_psr"/>
</dbReference>
<dbReference type="AlphaFoldDB" id="A0A1G2F8Q9"/>
<evidence type="ECO:0000313" key="5">
    <source>
        <dbReference type="Proteomes" id="UP000179099"/>
    </source>
</evidence>
<dbReference type="EMBL" id="MHMW01000009">
    <property type="protein sequence ID" value="OGZ34459.1"/>
    <property type="molecule type" value="Genomic_DNA"/>
</dbReference>
<evidence type="ECO:0000256" key="1">
    <source>
        <dbReference type="ARBA" id="ARBA00006068"/>
    </source>
</evidence>
<feature type="transmembrane region" description="Helical" evidence="2">
    <location>
        <begin position="20"/>
        <end position="40"/>
    </location>
</feature>
<dbReference type="NCBIfam" id="TIGR00350">
    <property type="entry name" value="lytR_cpsA_psr"/>
    <property type="match status" value="1"/>
</dbReference>
<keyword evidence="2" id="KW-0812">Transmembrane</keyword>
<feature type="domain" description="Cell envelope-related transcriptional attenuator" evidence="3">
    <location>
        <begin position="93"/>
        <end position="252"/>
    </location>
</feature>
<dbReference type="Proteomes" id="UP000179099">
    <property type="component" value="Unassembled WGS sequence"/>
</dbReference>
<name>A0A1G2F8Q9_9BACT</name>
<dbReference type="Pfam" id="PF03816">
    <property type="entry name" value="LytR_cpsA_psr"/>
    <property type="match status" value="1"/>
</dbReference>
<reference evidence="4 5" key="1">
    <citation type="journal article" date="2016" name="Nat. Commun.">
        <title>Thousands of microbial genomes shed light on interconnected biogeochemical processes in an aquifer system.</title>
        <authorList>
            <person name="Anantharaman K."/>
            <person name="Brown C.T."/>
            <person name="Hug L.A."/>
            <person name="Sharon I."/>
            <person name="Castelle C.J."/>
            <person name="Probst A.J."/>
            <person name="Thomas B.C."/>
            <person name="Singh A."/>
            <person name="Wilkins M.J."/>
            <person name="Karaoz U."/>
            <person name="Brodie E.L."/>
            <person name="Williams K.H."/>
            <person name="Hubbard S.S."/>
            <person name="Banfield J.F."/>
        </authorList>
    </citation>
    <scope>NUCLEOTIDE SEQUENCE [LARGE SCALE GENOMIC DNA]</scope>
</reference>
<dbReference type="STRING" id="1801992.A2Y98_03990"/>
<proteinExistence type="inferred from homology"/>
<comment type="caution">
    <text evidence="4">The sequence shown here is derived from an EMBL/GenBank/DDBJ whole genome shotgun (WGS) entry which is preliminary data.</text>
</comment>